<comment type="subunit">
    <text evidence="4">Homodimer.</text>
</comment>
<protein>
    <recommendedName>
        <fullName evidence="4">tRNA pseudouridine synthase A</fullName>
        <ecNumber evidence="4">5.4.99.12</ecNumber>
    </recommendedName>
    <alternativeName>
        <fullName evidence="4">tRNA pseudouridine(38-40) synthase</fullName>
    </alternativeName>
    <alternativeName>
        <fullName evidence="4">tRNA pseudouridylate synthase I</fullName>
    </alternativeName>
    <alternativeName>
        <fullName evidence="4">tRNA-uridine isomerase I</fullName>
    </alternativeName>
</protein>
<evidence type="ECO:0000256" key="4">
    <source>
        <dbReference type="HAMAP-Rule" id="MF_00171"/>
    </source>
</evidence>
<feature type="domain" description="Pseudouridine synthase I TruA alpha/beta" evidence="8">
    <location>
        <begin position="141"/>
        <end position="243"/>
    </location>
</feature>
<evidence type="ECO:0000256" key="6">
    <source>
        <dbReference type="PIRSR" id="PIRSR001430-2"/>
    </source>
</evidence>
<organism evidence="9 10">
    <name type="scientific">Exiguobacterium oxidotolerans</name>
    <dbReference type="NCBI Taxonomy" id="223958"/>
    <lineage>
        <taxon>Bacteria</taxon>
        <taxon>Bacillati</taxon>
        <taxon>Bacillota</taxon>
        <taxon>Bacilli</taxon>
        <taxon>Bacillales</taxon>
        <taxon>Bacillales Family XII. Incertae Sedis</taxon>
        <taxon>Exiguobacterium</taxon>
    </lineage>
</organism>
<comment type="function">
    <text evidence="4">Formation of pseudouridine at positions 38, 39 and 40 in the anticodon stem and loop of transfer RNAs.</text>
</comment>
<dbReference type="EMBL" id="CABWKQ010000032">
    <property type="protein sequence ID" value="VWX38424.1"/>
    <property type="molecule type" value="Genomic_DNA"/>
</dbReference>
<dbReference type="InterPro" id="IPR020097">
    <property type="entry name" value="PsdUridine_synth_TruA_a/b_dom"/>
</dbReference>
<feature type="domain" description="Pseudouridine synthase I TruA alpha/beta" evidence="8">
    <location>
        <begin position="9"/>
        <end position="104"/>
    </location>
</feature>
<gene>
    <name evidence="4 9" type="primary">truA</name>
    <name evidence="9" type="ORF">EXIGUO9Y_380183</name>
</gene>
<dbReference type="InterPro" id="IPR020095">
    <property type="entry name" value="PsdUridine_synth_TruA_C"/>
</dbReference>
<dbReference type="GO" id="GO:0160147">
    <property type="term" value="F:tRNA pseudouridine(38-40) synthase activity"/>
    <property type="evidence" value="ECO:0007669"/>
    <property type="project" value="UniProtKB-EC"/>
</dbReference>
<comment type="similarity">
    <text evidence="1 4 7">Belongs to the tRNA pseudouridine synthase TruA family.</text>
</comment>
<dbReference type="PANTHER" id="PTHR11142:SF0">
    <property type="entry name" value="TRNA PSEUDOURIDINE SYNTHASE-LIKE 1"/>
    <property type="match status" value="1"/>
</dbReference>
<evidence type="ECO:0000256" key="5">
    <source>
        <dbReference type="PIRSR" id="PIRSR001430-1"/>
    </source>
</evidence>
<keyword evidence="3 4" id="KW-0413">Isomerase</keyword>
<evidence type="ECO:0000259" key="8">
    <source>
        <dbReference type="Pfam" id="PF01416"/>
    </source>
</evidence>
<dbReference type="RefSeq" id="WP_029332277.1">
    <property type="nucleotide sequence ID" value="NZ_LR732312.1"/>
</dbReference>
<dbReference type="Proteomes" id="UP000439752">
    <property type="component" value="Unassembled WGS sequence"/>
</dbReference>
<keyword evidence="2 4" id="KW-0819">tRNA processing</keyword>
<evidence type="ECO:0000313" key="10">
    <source>
        <dbReference type="Proteomes" id="UP000439752"/>
    </source>
</evidence>
<evidence type="ECO:0000256" key="1">
    <source>
        <dbReference type="ARBA" id="ARBA00009375"/>
    </source>
</evidence>
<dbReference type="AlphaFoldDB" id="A0A653IGP2"/>
<dbReference type="FunFam" id="3.30.70.580:FF:000001">
    <property type="entry name" value="tRNA pseudouridine synthase A"/>
    <property type="match status" value="1"/>
</dbReference>
<feature type="active site" description="Nucleophile" evidence="4 5">
    <location>
        <position position="52"/>
    </location>
</feature>
<dbReference type="Gene3D" id="3.30.70.580">
    <property type="entry name" value="Pseudouridine synthase I, catalytic domain, N-terminal subdomain"/>
    <property type="match status" value="1"/>
</dbReference>
<evidence type="ECO:0000256" key="3">
    <source>
        <dbReference type="ARBA" id="ARBA00023235"/>
    </source>
</evidence>
<dbReference type="NCBIfam" id="TIGR00071">
    <property type="entry name" value="hisT_truA"/>
    <property type="match status" value="1"/>
</dbReference>
<dbReference type="EC" id="5.4.99.12" evidence="4"/>
<dbReference type="InterPro" id="IPR020103">
    <property type="entry name" value="PsdUridine_synth_cat_dom_sf"/>
</dbReference>
<dbReference type="Pfam" id="PF01416">
    <property type="entry name" value="PseudoU_synth_1"/>
    <property type="match status" value="2"/>
</dbReference>
<dbReference type="GO" id="GO:0031119">
    <property type="term" value="P:tRNA pseudouridine synthesis"/>
    <property type="evidence" value="ECO:0007669"/>
    <property type="project" value="UniProtKB-UniRule"/>
</dbReference>
<accession>A0A653IGP2</accession>
<feature type="binding site" evidence="4 6">
    <location>
        <position position="110"/>
    </location>
    <ligand>
        <name>substrate</name>
    </ligand>
</feature>
<comment type="caution">
    <text evidence="4">Lacks conserved residue(s) required for the propagation of feature annotation.</text>
</comment>
<dbReference type="PANTHER" id="PTHR11142">
    <property type="entry name" value="PSEUDOURIDYLATE SYNTHASE"/>
    <property type="match status" value="1"/>
</dbReference>
<evidence type="ECO:0000313" key="9">
    <source>
        <dbReference type="EMBL" id="VWX38424.1"/>
    </source>
</evidence>
<dbReference type="Gene3D" id="3.30.70.660">
    <property type="entry name" value="Pseudouridine synthase I, catalytic domain, C-terminal subdomain"/>
    <property type="match status" value="1"/>
</dbReference>
<evidence type="ECO:0000256" key="7">
    <source>
        <dbReference type="RuleBase" id="RU003792"/>
    </source>
</evidence>
<dbReference type="HAMAP" id="MF_00171">
    <property type="entry name" value="TruA"/>
    <property type="match status" value="1"/>
</dbReference>
<keyword evidence="10" id="KW-1185">Reference proteome</keyword>
<dbReference type="InterPro" id="IPR001406">
    <property type="entry name" value="PsdUridine_synth_TruA"/>
</dbReference>
<comment type="catalytic activity">
    <reaction evidence="4 7">
        <text>uridine(38/39/40) in tRNA = pseudouridine(38/39/40) in tRNA</text>
        <dbReference type="Rhea" id="RHEA:22376"/>
        <dbReference type="Rhea" id="RHEA-COMP:10085"/>
        <dbReference type="Rhea" id="RHEA-COMP:10087"/>
        <dbReference type="ChEBI" id="CHEBI:65314"/>
        <dbReference type="ChEBI" id="CHEBI:65315"/>
        <dbReference type="EC" id="5.4.99.12"/>
    </reaction>
</comment>
<dbReference type="PIRSF" id="PIRSF001430">
    <property type="entry name" value="tRNA_psdUrid_synth"/>
    <property type="match status" value="1"/>
</dbReference>
<dbReference type="SUPFAM" id="SSF55120">
    <property type="entry name" value="Pseudouridine synthase"/>
    <property type="match status" value="1"/>
</dbReference>
<dbReference type="GO" id="GO:0003723">
    <property type="term" value="F:RNA binding"/>
    <property type="evidence" value="ECO:0007669"/>
    <property type="project" value="InterPro"/>
</dbReference>
<proteinExistence type="inferred from homology"/>
<dbReference type="InterPro" id="IPR020094">
    <property type="entry name" value="TruA/RsuA/RluB/E/F_N"/>
</dbReference>
<dbReference type="CDD" id="cd02570">
    <property type="entry name" value="PseudoU_synth_EcTruA"/>
    <property type="match status" value="1"/>
</dbReference>
<name>A0A653IGP2_9BACL</name>
<sequence>MRRFKCTIQYDGTGYSGYQVQPNGVTIQEVVEKTLARMHKHPVKVIGSGRTDARVHAQGQVIHFDTELAIAPDSMVKALNTLLPDDIRVRDCKEVASDFEARYDVVGKEYRYFVRRTEDAFRRHQSVLIPYALDLDVMRQAMTYLVGTHDFSSFCVAKTETDNRIRTIYEAELIEYGEELIFRFKGSGFLYNQIRIMVGTLFDVGRGRFAATDIKKMLAAKDRNVAGVTAPPHGLYLWEVFYPESKKGI</sequence>
<evidence type="ECO:0000256" key="2">
    <source>
        <dbReference type="ARBA" id="ARBA00022694"/>
    </source>
</evidence>
<reference evidence="9 10" key="1">
    <citation type="submission" date="2019-10" db="EMBL/GenBank/DDBJ databases">
        <authorList>
            <person name="Karimi E."/>
        </authorList>
    </citation>
    <scope>NUCLEOTIDE SEQUENCE [LARGE SCALE GENOMIC DNA]</scope>
    <source>
        <strain evidence="9">Exiguobacterium sp. 9Y</strain>
    </source>
</reference>